<dbReference type="EMBL" id="VVIM01001797">
    <property type="protein sequence ID" value="KAB0790161.1"/>
    <property type="molecule type" value="Genomic_DNA"/>
</dbReference>
<dbReference type="Proteomes" id="UP000327044">
    <property type="component" value="Unassembled WGS sequence"/>
</dbReference>
<reference evidence="1" key="1">
    <citation type="journal article" date="2016" name="Sci. Rep.">
        <title>Molecular characterization of firefly nuptial gifts: a multi-omics approach sheds light on postcopulatory sexual selection.</title>
        <authorList>
            <person name="Al-Wathiqui N."/>
            <person name="Fallon T.R."/>
            <person name="South A."/>
            <person name="Weng J.K."/>
            <person name="Lewis S.M."/>
        </authorList>
    </citation>
    <scope>NUCLEOTIDE SEQUENCE</scope>
</reference>
<accession>A0A1Y1M9B8</accession>
<proteinExistence type="predicted"/>
<dbReference type="EMBL" id="GEZM01038579">
    <property type="protein sequence ID" value="JAV81607.1"/>
    <property type="molecule type" value="Transcribed_RNA"/>
</dbReference>
<protein>
    <submittedName>
        <fullName evidence="1">Uncharacterized protein</fullName>
    </submittedName>
</protein>
<keyword evidence="3" id="KW-1185">Reference proteome</keyword>
<dbReference type="AlphaFoldDB" id="A0A1Y1M9B8"/>
<evidence type="ECO:0000313" key="2">
    <source>
        <dbReference type="EMBL" id="KAB0790161.1"/>
    </source>
</evidence>
<reference evidence="2" key="3">
    <citation type="submission" date="2019-08" db="EMBL/GenBank/DDBJ databases">
        <authorList>
            <consortium name="Photinus pyralis genome working group"/>
            <person name="Fallon T.R."/>
            <person name="Sander Lower S.E."/>
            <person name="Weng J.-K."/>
        </authorList>
    </citation>
    <scope>NUCLEOTIDE SEQUENCE</scope>
    <source>
        <strain evidence="2">1611_PpyrPB1</strain>
        <tissue evidence="2">Whole body</tissue>
    </source>
</reference>
<reference evidence="2 3" key="2">
    <citation type="journal article" date="2018" name="Elife">
        <title>Firefly genomes illuminate parallel origins of bioluminescence in beetles.</title>
        <authorList>
            <person name="Fallon T.R."/>
            <person name="Lower S.E."/>
            <person name="Chang C.H."/>
            <person name="Bessho-Uehara M."/>
            <person name="Martin G.J."/>
            <person name="Bewick A.J."/>
            <person name="Behringer M."/>
            <person name="Debat H.J."/>
            <person name="Wong I."/>
            <person name="Day J.C."/>
            <person name="Suvorov A."/>
            <person name="Silva C.J."/>
            <person name="Stanger-Hall K.F."/>
            <person name="Hall D.W."/>
            <person name="Schmitz R.J."/>
            <person name="Nelson D.R."/>
            <person name="Lewis S.M."/>
            <person name="Shigenobu S."/>
            <person name="Bybee S.M."/>
            <person name="Larracuente A.M."/>
            <person name="Oba Y."/>
            <person name="Weng J.K."/>
        </authorList>
    </citation>
    <scope>NUCLEOTIDE SEQUENCE [LARGE SCALE GENOMIC DNA]</scope>
    <source>
        <strain evidence="2">1611_PpyrPB1</strain>
        <tissue evidence="2">Whole body</tissue>
    </source>
</reference>
<sequence>MNGANDTLQCVIKDTKFEKDVTKRRILSSVAGVFDPMGYLYPVTIPTKSSLPEVFVPRHFQIENASSLQLHVFPEAFQDGNRMLLCSSVTFESKITPVTNEKFQ</sequence>
<organism evidence="1">
    <name type="scientific">Photinus pyralis</name>
    <name type="common">Common eastern firefly</name>
    <name type="synonym">Lampyris pyralis</name>
    <dbReference type="NCBI Taxonomy" id="7054"/>
    <lineage>
        <taxon>Eukaryota</taxon>
        <taxon>Metazoa</taxon>
        <taxon>Ecdysozoa</taxon>
        <taxon>Arthropoda</taxon>
        <taxon>Hexapoda</taxon>
        <taxon>Insecta</taxon>
        <taxon>Pterygota</taxon>
        <taxon>Neoptera</taxon>
        <taxon>Endopterygota</taxon>
        <taxon>Coleoptera</taxon>
        <taxon>Polyphaga</taxon>
        <taxon>Elateriformia</taxon>
        <taxon>Elateroidea</taxon>
        <taxon>Lampyridae</taxon>
        <taxon>Lampyrinae</taxon>
        <taxon>Photinus</taxon>
    </lineage>
</organism>
<dbReference type="InParanoid" id="A0A1Y1M9B8"/>
<name>A0A1Y1M9B8_PHOPY</name>
<evidence type="ECO:0000313" key="1">
    <source>
        <dbReference type="EMBL" id="JAV81608.1"/>
    </source>
</evidence>
<evidence type="ECO:0000313" key="3">
    <source>
        <dbReference type="Proteomes" id="UP000327044"/>
    </source>
</evidence>
<dbReference type="EMBL" id="GEZM01038578">
    <property type="protein sequence ID" value="JAV81608.1"/>
    <property type="molecule type" value="Transcribed_RNA"/>
</dbReference>
<dbReference type="Pfam" id="PF05380">
    <property type="entry name" value="Peptidase_A17"/>
    <property type="match status" value="1"/>
</dbReference>
<dbReference type="InterPro" id="IPR008042">
    <property type="entry name" value="Retrotrans_Pao"/>
</dbReference>
<gene>
    <name evidence="2" type="ORF">PPYR_15515</name>
</gene>